<evidence type="ECO:0000313" key="3">
    <source>
        <dbReference type="Proteomes" id="UP000218899"/>
    </source>
</evidence>
<reference evidence="2 3" key="1">
    <citation type="submission" date="2015-08" db="EMBL/GenBank/DDBJ databases">
        <title>Complete genome sequence of Sulfurifustis variabilis.</title>
        <authorList>
            <person name="Miura A."/>
            <person name="Kojima H."/>
            <person name="Fukui M."/>
        </authorList>
    </citation>
    <scope>NUCLEOTIDE SEQUENCE [LARGE SCALE GENOMIC DNA]</scope>
    <source>
        <strain evidence="3">skN76</strain>
    </source>
</reference>
<evidence type="ECO:0000256" key="1">
    <source>
        <dbReference type="SAM" id="SignalP"/>
    </source>
</evidence>
<name>A0A1B4V7M9_9GAMM</name>
<keyword evidence="1" id="KW-0732">Signal</keyword>
<accession>A0A1B4V7M9</accession>
<dbReference type="KEGG" id="sva:SVA_0775"/>
<dbReference type="InterPro" id="IPR009599">
    <property type="entry name" value="DUF1207"/>
</dbReference>
<evidence type="ECO:0000313" key="2">
    <source>
        <dbReference type="EMBL" id="BAU47354.1"/>
    </source>
</evidence>
<gene>
    <name evidence="2" type="ORF">SVA_0775</name>
</gene>
<proteinExistence type="predicted"/>
<feature type="chain" id="PRO_5008571251" description="DUF1207 domain-containing protein" evidence="1">
    <location>
        <begin position="24"/>
        <end position="366"/>
    </location>
</feature>
<organism evidence="2 3">
    <name type="scientific">Sulfurifustis variabilis</name>
    <dbReference type="NCBI Taxonomy" id="1675686"/>
    <lineage>
        <taxon>Bacteria</taxon>
        <taxon>Pseudomonadati</taxon>
        <taxon>Pseudomonadota</taxon>
        <taxon>Gammaproteobacteria</taxon>
        <taxon>Acidiferrobacterales</taxon>
        <taxon>Acidiferrobacteraceae</taxon>
        <taxon>Sulfurifustis</taxon>
    </lineage>
</organism>
<dbReference type="Proteomes" id="UP000218899">
    <property type="component" value="Chromosome"/>
</dbReference>
<protein>
    <recommendedName>
        <fullName evidence="4">DUF1207 domain-containing protein</fullName>
    </recommendedName>
</protein>
<keyword evidence="3" id="KW-1185">Reference proteome</keyword>
<dbReference type="EMBL" id="AP014936">
    <property type="protein sequence ID" value="BAU47354.1"/>
    <property type="molecule type" value="Genomic_DNA"/>
</dbReference>
<sequence>MLLRMLRILALIAAVLAAPPVLAADDPQVADDPQGDAFLAGYIQSILERQLGWERGTYRLEVRDRAATLLLLVDDPERRAAAEDALGQIDALQSLTITVAVTGDASLPEPRPGPILFPVGDFFRPLIADPKEPRFFMSLLEMDTPTDRVTAASVGYGESFGLWRAPGDRAGDGWQLSFVGGLFAQFNLSAPSSDLVNADYNIGFRLSQRTGRFSTRWRLYHQSSHLGDEFLLSQPDIERMNLSIEVVDVTFSYERSRWRAYGGVGYMIGRDPSDLEPGMAQAGAEYRSTRVHHIGRFLAGLDVRILEEEDWETGVSLKAGFELGPPDPGRRNVRLMLEAYDGFAPFGQFFRTDDIRYYGAGIYFGF</sequence>
<dbReference type="Pfam" id="PF06727">
    <property type="entry name" value="DUF1207"/>
    <property type="match status" value="1"/>
</dbReference>
<feature type="signal peptide" evidence="1">
    <location>
        <begin position="1"/>
        <end position="23"/>
    </location>
</feature>
<dbReference type="AlphaFoldDB" id="A0A1B4V7M9"/>
<evidence type="ECO:0008006" key="4">
    <source>
        <dbReference type="Google" id="ProtNLM"/>
    </source>
</evidence>